<comment type="caution">
    <text evidence="2">The sequence shown here is derived from an EMBL/GenBank/DDBJ whole genome shotgun (WGS) entry which is preliminary data.</text>
</comment>
<keyword evidence="3" id="KW-1185">Reference proteome</keyword>
<accession>A0AAW0MVQ4</accession>
<sequence>MFLSLTQLRFSYDFHIRSDGQTKHDTHIEDPSGGAQTNINPPSSSHSCWNTSDSSTVFCLELLACQSQQRKVPERPILRTTITRVLGEFLEHVLTPRPVEGQTQIRQRKTRGRREVTTARVQVLLKVAAIYSVDLQEVASWVTDVQLPPAWTDEAAAGALSLAGVGEAGKDKTHSSAGSDMSFRVTMWRTRKETLSAGKCVYFLYAR</sequence>
<dbReference type="Proteomes" id="UP001460270">
    <property type="component" value="Unassembled WGS sequence"/>
</dbReference>
<gene>
    <name evidence="2" type="ORF">WMY93_030288</name>
</gene>
<evidence type="ECO:0000313" key="3">
    <source>
        <dbReference type="Proteomes" id="UP001460270"/>
    </source>
</evidence>
<organism evidence="2 3">
    <name type="scientific">Mugilogobius chulae</name>
    <name type="common">yellowstripe goby</name>
    <dbReference type="NCBI Taxonomy" id="88201"/>
    <lineage>
        <taxon>Eukaryota</taxon>
        <taxon>Metazoa</taxon>
        <taxon>Chordata</taxon>
        <taxon>Craniata</taxon>
        <taxon>Vertebrata</taxon>
        <taxon>Euteleostomi</taxon>
        <taxon>Actinopterygii</taxon>
        <taxon>Neopterygii</taxon>
        <taxon>Teleostei</taxon>
        <taxon>Neoteleostei</taxon>
        <taxon>Acanthomorphata</taxon>
        <taxon>Gobiaria</taxon>
        <taxon>Gobiiformes</taxon>
        <taxon>Gobioidei</taxon>
        <taxon>Gobiidae</taxon>
        <taxon>Gobionellinae</taxon>
        <taxon>Mugilogobius</taxon>
    </lineage>
</organism>
<dbReference type="EMBL" id="JBBPFD010000022">
    <property type="protein sequence ID" value="KAK7881879.1"/>
    <property type="molecule type" value="Genomic_DNA"/>
</dbReference>
<evidence type="ECO:0000256" key="1">
    <source>
        <dbReference type="SAM" id="MobiDB-lite"/>
    </source>
</evidence>
<reference evidence="3" key="1">
    <citation type="submission" date="2024-04" db="EMBL/GenBank/DDBJ databases">
        <title>Salinicola lusitanus LLJ914,a marine bacterium isolated from the Okinawa Trough.</title>
        <authorList>
            <person name="Li J."/>
        </authorList>
    </citation>
    <scope>NUCLEOTIDE SEQUENCE [LARGE SCALE GENOMIC DNA]</scope>
</reference>
<proteinExistence type="predicted"/>
<feature type="compositionally biased region" description="Basic and acidic residues" evidence="1">
    <location>
        <begin position="21"/>
        <end position="30"/>
    </location>
</feature>
<feature type="region of interest" description="Disordered" evidence="1">
    <location>
        <begin position="21"/>
        <end position="46"/>
    </location>
</feature>
<feature type="compositionally biased region" description="Polar residues" evidence="1">
    <location>
        <begin position="34"/>
        <end position="46"/>
    </location>
</feature>
<evidence type="ECO:0000313" key="2">
    <source>
        <dbReference type="EMBL" id="KAK7881879.1"/>
    </source>
</evidence>
<name>A0AAW0MVQ4_9GOBI</name>
<dbReference type="AlphaFoldDB" id="A0AAW0MVQ4"/>
<protein>
    <submittedName>
        <fullName evidence="2">Uncharacterized protein</fullName>
    </submittedName>
</protein>